<dbReference type="InterPro" id="IPR006005">
    <property type="entry name" value="Glut_synth_ssu1"/>
</dbReference>
<dbReference type="Gene3D" id="3.50.50.60">
    <property type="entry name" value="FAD/NAD(P)-binding domain"/>
    <property type="match status" value="2"/>
</dbReference>
<dbReference type="GO" id="GO:0016639">
    <property type="term" value="F:oxidoreductase activity, acting on the CH-NH2 group of donors, NAD or NADP as acceptor"/>
    <property type="evidence" value="ECO:0007669"/>
    <property type="project" value="InterPro"/>
</dbReference>
<gene>
    <name evidence="7" type="ORF">EDD79_100678</name>
</gene>
<protein>
    <submittedName>
        <fullName evidence="7">Glutamate synthase (NADPH/NADH) small chain</fullName>
    </submittedName>
</protein>
<keyword evidence="1" id="KW-0028">Amino-acid biosynthesis</keyword>
<evidence type="ECO:0000256" key="2">
    <source>
        <dbReference type="ARBA" id="ARBA00023002"/>
    </source>
</evidence>
<dbReference type="GO" id="GO:0051536">
    <property type="term" value="F:iron-sulfur cluster binding"/>
    <property type="evidence" value="ECO:0007669"/>
    <property type="project" value="InterPro"/>
</dbReference>
<dbReference type="PRINTS" id="PR00419">
    <property type="entry name" value="ADXRDTASE"/>
</dbReference>
<dbReference type="AlphaFoldDB" id="A0A4V2T4C4"/>
<evidence type="ECO:0000259" key="5">
    <source>
        <dbReference type="Pfam" id="PF07992"/>
    </source>
</evidence>
<dbReference type="InterPro" id="IPR051394">
    <property type="entry name" value="Glutamate_Synthase"/>
</dbReference>
<keyword evidence="8" id="KW-1185">Reference proteome</keyword>
<comment type="pathway">
    <text evidence="4">Amino-acid biosynthesis.</text>
</comment>
<reference evidence="7 8" key="1">
    <citation type="submission" date="2019-03" db="EMBL/GenBank/DDBJ databases">
        <title>Genomic Encyclopedia of Type Strains, Phase IV (KMG-IV): sequencing the most valuable type-strain genomes for metagenomic binning, comparative biology and taxonomic classification.</title>
        <authorList>
            <person name="Goeker M."/>
        </authorList>
    </citation>
    <scope>NUCLEOTIDE SEQUENCE [LARGE SCALE GENOMIC DNA]</scope>
    <source>
        <strain evidence="7 8">DSM 100013</strain>
    </source>
</reference>
<dbReference type="InterPro" id="IPR036188">
    <property type="entry name" value="FAD/NAD-bd_sf"/>
</dbReference>
<dbReference type="Pfam" id="PF14691">
    <property type="entry name" value="Fer4_20"/>
    <property type="match status" value="1"/>
</dbReference>
<evidence type="ECO:0000313" key="7">
    <source>
        <dbReference type="EMBL" id="TCQ04674.1"/>
    </source>
</evidence>
<evidence type="ECO:0000259" key="6">
    <source>
        <dbReference type="Pfam" id="PF14691"/>
    </source>
</evidence>
<evidence type="ECO:0000313" key="8">
    <source>
        <dbReference type="Proteomes" id="UP000295504"/>
    </source>
</evidence>
<dbReference type="InterPro" id="IPR028261">
    <property type="entry name" value="DPD_II"/>
</dbReference>
<dbReference type="EMBL" id="SLYC01000006">
    <property type="protein sequence ID" value="TCQ04674.1"/>
    <property type="molecule type" value="Genomic_DNA"/>
</dbReference>
<dbReference type="InterPro" id="IPR009051">
    <property type="entry name" value="Helical_ferredxn"/>
</dbReference>
<feature type="domain" description="Dihydroprymidine dehydrogenase" evidence="6">
    <location>
        <begin position="23"/>
        <end position="140"/>
    </location>
</feature>
<dbReference type="Proteomes" id="UP000295504">
    <property type="component" value="Unassembled WGS sequence"/>
</dbReference>
<dbReference type="PANTHER" id="PTHR43100:SF1">
    <property type="entry name" value="GLUTAMATE SYNTHASE [NADPH] SMALL CHAIN"/>
    <property type="match status" value="1"/>
</dbReference>
<accession>A0A4V2T4C4</accession>
<dbReference type="SUPFAM" id="SSF46548">
    <property type="entry name" value="alpha-helical ferredoxin"/>
    <property type="match status" value="1"/>
</dbReference>
<name>A0A4V2T4C4_9FIRM</name>
<feature type="domain" description="FAD/NAD(P)-binding" evidence="5">
    <location>
        <begin position="154"/>
        <end position="326"/>
    </location>
</feature>
<dbReference type="RefSeq" id="WP_132847807.1">
    <property type="nucleotide sequence ID" value="NZ_CP058648.1"/>
</dbReference>
<dbReference type="InterPro" id="IPR023753">
    <property type="entry name" value="FAD/NAD-binding_dom"/>
</dbReference>
<keyword evidence="3" id="KW-0314">Glutamate biosynthesis</keyword>
<dbReference type="NCBIfam" id="TIGR01317">
    <property type="entry name" value="GOGAT_sm_gam"/>
    <property type="match status" value="1"/>
</dbReference>
<dbReference type="OrthoDB" id="9803192at2"/>
<comment type="caution">
    <text evidence="7">The sequence shown here is derived from an EMBL/GenBank/DDBJ whole genome shotgun (WGS) entry which is preliminary data.</text>
</comment>
<dbReference type="GO" id="GO:0006537">
    <property type="term" value="P:glutamate biosynthetic process"/>
    <property type="evidence" value="ECO:0007669"/>
    <property type="project" value="UniProtKB-KW"/>
</dbReference>
<dbReference type="Gene3D" id="1.10.1060.10">
    <property type="entry name" value="Alpha-helical ferredoxin"/>
    <property type="match status" value="1"/>
</dbReference>
<evidence type="ECO:0000256" key="3">
    <source>
        <dbReference type="ARBA" id="ARBA00023164"/>
    </source>
</evidence>
<evidence type="ECO:0000256" key="1">
    <source>
        <dbReference type="ARBA" id="ARBA00022605"/>
    </source>
</evidence>
<sequence>MGKSTGFLEYSRELPADRTPCERIKDWQEFHQSFPEEKLQTQAARCMDCGVPFCHAGVSMNGVMSGCPLNNLIPEWNDLVYRGLWYEAYKRLEETNYFPEFTSKVCPALCEGSCTLGLNDPPVTIKSIECHIIDKAFENGWVKPQPPKKRTDKRVAVVGSGPSGLTCASYLNKLGHRVTVFERADRAGGLLMYGIPNMKLDKKTVERRIDILEAEGLTFLTNTEVGKDYDVEQLSKDFDAIVLCCGATKPRDLVCEGRESKGVHFAMDFLTASTKTVLDPKNVTLELSAKDKDVIVIGGGDTGTDCIATSIRQGCKSVTQLEIMPKADVYRSVHNPWPEWPKVFKTDYGQEEVIEVYGEDSRQYSTLTKKIISDNNGNVKEVHTIKVTWEQSEKGFALKEIPGTEKVWPAQLVILAMGFVGPEENLVEKFKIEESLKYNNKPSRGKFSTNNPKVFVAGDMRRGQSLVVTAMKEGISVAKECDRYLMRADMKN</sequence>
<dbReference type="SUPFAM" id="SSF51971">
    <property type="entry name" value="Nucleotide-binding domain"/>
    <property type="match status" value="1"/>
</dbReference>
<dbReference type="PANTHER" id="PTHR43100">
    <property type="entry name" value="GLUTAMATE SYNTHASE [NADPH] SMALL CHAIN"/>
    <property type="match status" value="1"/>
</dbReference>
<organism evidence="7 8">
    <name type="scientific">Serpentinicella alkaliphila</name>
    <dbReference type="NCBI Taxonomy" id="1734049"/>
    <lineage>
        <taxon>Bacteria</taxon>
        <taxon>Bacillati</taxon>
        <taxon>Bacillota</taxon>
        <taxon>Clostridia</taxon>
        <taxon>Peptostreptococcales</taxon>
        <taxon>Natronincolaceae</taxon>
        <taxon>Serpentinicella</taxon>
    </lineage>
</organism>
<dbReference type="Pfam" id="PF07992">
    <property type="entry name" value="Pyr_redox_2"/>
    <property type="match status" value="1"/>
</dbReference>
<keyword evidence="2" id="KW-0560">Oxidoreductase</keyword>
<proteinExistence type="predicted"/>
<evidence type="ECO:0000256" key="4">
    <source>
        <dbReference type="ARBA" id="ARBA00029440"/>
    </source>
</evidence>